<evidence type="ECO:0000256" key="4">
    <source>
        <dbReference type="PROSITE-ProRule" id="PRU00228"/>
    </source>
</evidence>
<dbReference type="SMART" id="SM00291">
    <property type="entry name" value="ZnF_ZZ"/>
    <property type="match status" value="4"/>
</dbReference>
<keyword evidence="2 4" id="KW-0863">Zinc-finger</keyword>
<dbReference type="InterPro" id="IPR013783">
    <property type="entry name" value="Ig-like_fold"/>
</dbReference>
<dbReference type="Pfam" id="PF00569">
    <property type="entry name" value="ZZ"/>
    <property type="match status" value="3"/>
</dbReference>
<dbReference type="CDD" id="cd02340">
    <property type="entry name" value="ZZ_NBR1_like"/>
    <property type="match status" value="2"/>
</dbReference>
<feature type="region of interest" description="Disordered" evidence="5">
    <location>
        <begin position="710"/>
        <end position="788"/>
    </location>
</feature>
<dbReference type="PANTHER" id="PTHR20930:SF0">
    <property type="entry name" value="PROTEIN ILRUN"/>
    <property type="match status" value="1"/>
</dbReference>
<dbReference type="EMBL" id="PDNB01000080">
    <property type="protein sequence ID" value="PGH10920.1"/>
    <property type="molecule type" value="Genomic_DNA"/>
</dbReference>
<proteinExistence type="predicted"/>
<feature type="region of interest" description="Disordered" evidence="5">
    <location>
        <begin position="279"/>
        <end position="301"/>
    </location>
</feature>
<dbReference type="SUPFAM" id="SSF57850">
    <property type="entry name" value="RING/U-box"/>
    <property type="match status" value="4"/>
</dbReference>
<evidence type="ECO:0000256" key="3">
    <source>
        <dbReference type="ARBA" id="ARBA00022833"/>
    </source>
</evidence>
<dbReference type="AlphaFoldDB" id="A0A2B7XPQ4"/>
<organism evidence="7 8">
    <name type="scientific">Helicocarpus griseus UAMH5409</name>
    <dbReference type="NCBI Taxonomy" id="1447875"/>
    <lineage>
        <taxon>Eukaryota</taxon>
        <taxon>Fungi</taxon>
        <taxon>Dikarya</taxon>
        <taxon>Ascomycota</taxon>
        <taxon>Pezizomycotina</taxon>
        <taxon>Eurotiomycetes</taxon>
        <taxon>Eurotiomycetidae</taxon>
        <taxon>Onygenales</taxon>
        <taxon>Ajellomycetaceae</taxon>
        <taxon>Helicocarpus</taxon>
    </lineage>
</organism>
<feature type="compositionally biased region" description="Polar residues" evidence="5">
    <location>
        <begin position="523"/>
        <end position="546"/>
    </location>
</feature>
<name>A0A2B7XPQ4_9EURO</name>
<feature type="compositionally biased region" description="Polar residues" evidence="5">
    <location>
        <begin position="762"/>
        <end position="772"/>
    </location>
</feature>
<evidence type="ECO:0000256" key="1">
    <source>
        <dbReference type="ARBA" id="ARBA00022723"/>
    </source>
</evidence>
<keyword evidence="3" id="KW-0862">Zinc</keyword>
<dbReference type="InterPro" id="IPR043145">
    <property type="entry name" value="Znf_ZZ_sf"/>
</dbReference>
<evidence type="ECO:0000256" key="2">
    <source>
        <dbReference type="ARBA" id="ARBA00022771"/>
    </source>
</evidence>
<evidence type="ECO:0000313" key="8">
    <source>
        <dbReference type="Proteomes" id="UP000223968"/>
    </source>
</evidence>
<dbReference type="OrthoDB" id="661148at2759"/>
<dbReference type="STRING" id="1447875.A0A2B7XPQ4"/>
<gene>
    <name evidence="7" type="ORF">AJ79_05165</name>
</gene>
<reference evidence="7 8" key="1">
    <citation type="submission" date="2017-10" db="EMBL/GenBank/DDBJ databases">
        <title>Comparative genomics in systemic dimorphic fungi from Ajellomycetaceae.</title>
        <authorList>
            <person name="Munoz J.F."/>
            <person name="Mcewen J.G."/>
            <person name="Clay O.K."/>
            <person name="Cuomo C.A."/>
        </authorList>
    </citation>
    <scope>NUCLEOTIDE SEQUENCE [LARGE SCALE GENOMIC DNA]</scope>
    <source>
        <strain evidence="7 8">UAMH5409</strain>
    </source>
</reference>
<dbReference type="CDD" id="cd14947">
    <property type="entry name" value="NBR1_like"/>
    <property type="match status" value="1"/>
</dbReference>
<keyword evidence="1" id="KW-0479">Metal-binding</keyword>
<dbReference type="Gene3D" id="3.30.60.90">
    <property type="match status" value="4"/>
</dbReference>
<dbReference type="Proteomes" id="UP000223968">
    <property type="component" value="Unassembled WGS sequence"/>
</dbReference>
<dbReference type="GO" id="GO:0043130">
    <property type="term" value="F:ubiquitin binding"/>
    <property type="evidence" value="ECO:0007669"/>
    <property type="project" value="TreeGrafter"/>
</dbReference>
<protein>
    <recommendedName>
        <fullName evidence="6">ZZ-type domain-containing protein</fullName>
    </recommendedName>
</protein>
<evidence type="ECO:0000313" key="7">
    <source>
        <dbReference type="EMBL" id="PGH10920.1"/>
    </source>
</evidence>
<sequence>MAAPASASQPPPVGPDTLISVKVLFEGFTRRFKLPLRDMGPYSLPLKIRQLLAIPDNADITIERYSDSASSYVVLNTENPTVYKQLYRAAKAKLKLRIKVSVAQVPEAQMPPPPPPQNEDIQQEQPQQRHSYLDTVLRLPVTEFMDQADYPPAAPAPSTLNASMFPNVPEESPVEDDNNQPEQQQEFISPMQPPTFICSGAPRFAQATSICIDCNNCGNPVPDAHYHCSICDDGDYDLCQRCIDAGVLCPGEGHWLIKRTVNDGRVTNSITETIAPRKIAEPEPQEEVSSEEHATPMEEDDETKLGERTCNACFRDFSEKELVSCKNCPDYDLCLTCLLEGRHGHHPGHEFSLLVDGEFHSKSLVEATCLPGRGRYHAAICDGCNKSIRGVRHKCLNCPDWDYCSECIKSASEFHPGHRFAPLYDPIPEPHGYRQTHYGVICDGPLCSVPSKMSYIRGTRYKCAVCHDTDFCSNCEAHPDNTHNRTHPLIKFKTPVRNATITTFADNGDRGENAIPLGDRPTTKSTSTETEAPSKSNAATQVQSEKAVSEPVNQKDVATVQPDVQEPPKKTDTEPRSAPSDDLQALFVRDTLPDGSNQPPGKVITQTWTLYNPGPTPWPKGCSVRFVGGDSMFNVDIDHPSSVNNLISAMESQELPVPVPPCGSADFTVTLKTPPREGKAISYWRLKTPDGLAFGHKLWCDVNVRSSIKDSETLPQQAADSKQPSVETEVPSVDSSTEVGDAEAPHEPQSESAMIFPKLETESSTESCQKASSPPVIIATKASPASQDLVDDVESLTLDETSTEDDFLTDEEYDILDASDQEFSSEAQKQEKK</sequence>
<dbReference type="GO" id="GO:0008270">
    <property type="term" value="F:zinc ion binding"/>
    <property type="evidence" value="ECO:0007669"/>
    <property type="project" value="UniProtKB-KW"/>
</dbReference>
<keyword evidence="8" id="KW-1185">Reference proteome</keyword>
<accession>A0A2B7XPQ4</accession>
<dbReference type="GO" id="GO:0000407">
    <property type="term" value="C:phagophore assembly site"/>
    <property type="evidence" value="ECO:0007669"/>
    <property type="project" value="TreeGrafter"/>
</dbReference>
<dbReference type="Gene3D" id="2.60.40.10">
    <property type="entry name" value="Immunoglobulins"/>
    <property type="match status" value="1"/>
</dbReference>
<dbReference type="CDD" id="cd02249">
    <property type="entry name" value="ZZ"/>
    <property type="match status" value="1"/>
</dbReference>
<feature type="region of interest" description="Disordered" evidence="5">
    <location>
        <begin position="502"/>
        <end position="581"/>
    </location>
</feature>
<feature type="compositionally biased region" description="Low complexity" evidence="5">
    <location>
        <begin position="118"/>
        <end position="128"/>
    </location>
</feature>
<dbReference type="InterPro" id="IPR032350">
    <property type="entry name" value="Nbr1_FW"/>
</dbReference>
<feature type="region of interest" description="Disordered" evidence="5">
    <location>
        <begin position="106"/>
        <end position="129"/>
    </location>
</feature>
<feature type="compositionally biased region" description="Polar residues" evidence="5">
    <location>
        <begin position="713"/>
        <end position="726"/>
    </location>
</feature>
<dbReference type="PANTHER" id="PTHR20930">
    <property type="entry name" value="OVARIAN CARCINOMA ANTIGEN CA125-RELATED"/>
    <property type="match status" value="1"/>
</dbReference>
<evidence type="ECO:0000256" key="5">
    <source>
        <dbReference type="SAM" id="MobiDB-lite"/>
    </source>
</evidence>
<dbReference type="PROSITE" id="PS50135">
    <property type="entry name" value="ZF_ZZ_2"/>
    <property type="match status" value="1"/>
</dbReference>
<dbReference type="GO" id="GO:0016236">
    <property type="term" value="P:macroautophagy"/>
    <property type="evidence" value="ECO:0007669"/>
    <property type="project" value="TreeGrafter"/>
</dbReference>
<feature type="domain" description="ZZ-type" evidence="6">
    <location>
        <begin position="442"/>
        <end position="497"/>
    </location>
</feature>
<feature type="compositionally biased region" description="Basic and acidic residues" evidence="5">
    <location>
        <begin position="566"/>
        <end position="575"/>
    </location>
</feature>
<evidence type="ECO:0000259" key="6">
    <source>
        <dbReference type="PROSITE" id="PS50135"/>
    </source>
</evidence>
<dbReference type="Pfam" id="PF16158">
    <property type="entry name" value="N_BRCA1_IG"/>
    <property type="match status" value="1"/>
</dbReference>
<comment type="caution">
    <text evidence="7">The sequence shown here is derived from an EMBL/GenBank/DDBJ whole genome shotgun (WGS) entry which is preliminary data.</text>
</comment>
<feature type="region of interest" description="Disordered" evidence="5">
    <location>
        <begin position="148"/>
        <end position="186"/>
    </location>
</feature>
<dbReference type="InterPro" id="IPR000433">
    <property type="entry name" value="Znf_ZZ"/>
</dbReference>